<gene>
    <name evidence="1" type="ORF">AAA083_03945</name>
</gene>
<evidence type="ECO:0000313" key="2">
    <source>
        <dbReference type="Proteomes" id="UP001487305"/>
    </source>
</evidence>
<proteinExistence type="predicted"/>
<reference evidence="1 2" key="1">
    <citation type="submission" date="2024-04" db="EMBL/GenBank/DDBJ databases">
        <title>Human intestinal bacterial collection.</title>
        <authorList>
            <person name="Pauvert C."/>
            <person name="Hitch T.C.A."/>
            <person name="Clavel T."/>
        </authorList>
    </citation>
    <scope>NUCLEOTIDE SEQUENCE [LARGE SCALE GENOMIC DNA]</scope>
    <source>
        <strain evidence="1 2">CLA-KB-H42</strain>
    </source>
</reference>
<dbReference type="Proteomes" id="UP001487305">
    <property type="component" value="Unassembled WGS sequence"/>
</dbReference>
<evidence type="ECO:0000313" key="1">
    <source>
        <dbReference type="EMBL" id="MEQ3362127.1"/>
    </source>
</evidence>
<dbReference type="RefSeq" id="WP_349227185.1">
    <property type="nucleotide sequence ID" value="NZ_JBBNOP010000002.1"/>
</dbReference>
<dbReference type="EMBL" id="JBBNOP010000002">
    <property type="protein sequence ID" value="MEQ3362127.1"/>
    <property type="molecule type" value="Genomic_DNA"/>
</dbReference>
<accession>A0ABV1JBS3</accession>
<name>A0ABV1JBS3_9ACTN</name>
<keyword evidence="2" id="KW-1185">Reference proteome</keyword>
<sequence length="40" mass="4786">MYDPVSRTFAVNLWTYKQGLFQRLFARRAKAISARSTMRF</sequence>
<protein>
    <submittedName>
        <fullName evidence="1">Uncharacterized protein</fullName>
    </submittedName>
</protein>
<organism evidence="1 2">
    <name type="scientific">Raoultibacter massiliensis</name>
    <dbReference type="NCBI Taxonomy" id="1852371"/>
    <lineage>
        <taxon>Bacteria</taxon>
        <taxon>Bacillati</taxon>
        <taxon>Actinomycetota</taxon>
        <taxon>Coriobacteriia</taxon>
        <taxon>Eggerthellales</taxon>
        <taxon>Eggerthellaceae</taxon>
        <taxon>Raoultibacter</taxon>
    </lineage>
</organism>
<comment type="caution">
    <text evidence="1">The sequence shown here is derived from an EMBL/GenBank/DDBJ whole genome shotgun (WGS) entry which is preliminary data.</text>
</comment>